<evidence type="ECO:0000256" key="4">
    <source>
        <dbReference type="PIRSR" id="PIRSR617453-50"/>
    </source>
</evidence>
<dbReference type="CDD" id="cd06848">
    <property type="entry name" value="GCS_H"/>
    <property type="match status" value="1"/>
</dbReference>
<dbReference type="GO" id="GO:0005737">
    <property type="term" value="C:cytoplasm"/>
    <property type="evidence" value="ECO:0007669"/>
    <property type="project" value="TreeGrafter"/>
</dbReference>
<comment type="function">
    <text evidence="3">The glycine cleavage system catalyzes the degradation of glycine. The H protein shuttles the methylamine group of glycine from the P protein to the T protein.</text>
</comment>
<accession>A0A4R6XIK8</accession>
<dbReference type="PANTHER" id="PTHR11715:SF3">
    <property type="entry name" value="GLYCINE CLEAVAGE SYSTEM H PROTEIN-RELATED"/>
    <property type="match status" value="1"/>
</dbReference>
<dbReference type="InterPro" id="IPR002930">
    <property type="entry name" value="GCV_H"/>
</dbReference>
<evidence type="ECO:0000313" key="7">
    <source>
        <dbReference type="Proteomes" id="UP000295724"/>
    </source>
</evidence>
<dbReference type="GO" id="GO:0009249">
    <property type="term" value="P:protein lipoylation"/>
    <property type="evidence" value="ECO:0007669"/>
    <property type="project" value="TreeGrafter"/>
</dbReference>
<dbReference type="InterPro" id="IPR011053">
    <property type="entry name" value="Single_hybrid_motif"/>
</dbReference>
<dbReference type="SUPFAM" id="SSF51230">
    <property type="entry name" value="Single hybrid motif"/>
    <property type="match status" value="1"/>
</dbReference>
<keyword evidence="7" id="KW-1185">Reference proteome</keyword>
<protein>
    <recommendedName>
        <fullName evidence="3">Glycine cleavage system H protein</fullName>
    </recommendedName>
</protein>
<comment type="subunit">
    <text evidence="3">The glycine cleavage system is composed of four proteins: P, T, L and H.</text>
</comment>
<dbReference type="PROSITE" id="PS50968">
    <property type="entry name" value="BIOTINYL_LIPOYL"/>
    <property type="match status" value="1"/>
</dbReference>
<dbReference type="PANTHER" id="PTHR11715">
    <property type="entry name" value="GLYCINE CLEAVAGE SYSTEM H PROTEIN"/>
    <property type="match status" value="1"/>
</dbReference>
<name>A0A4R6XIK8_9GAMM</name>
<evidence type="ECO:0000256" key="2">
    <source>
        <dbReference type="ARBA" id="ARBA00022823"/>
    </source>
</evidence>
<dbReference type="AlphaFoldDB" id="A0A4R6XIK8"/>
<dbReference type="Gene3D" id="2.40.50.100">
    <property type="match status" value="1"/>
</dbReference>
<evidence type="ECO:0000256" key="3">
    <source>
        <dbReference type="HAMAP-Rule" id="MF_00272"/>
    </source>
</evidence>
<dbReference type="Proteomes" id="UP000295724">
    <property type="component" value="Unassembled WGS sequence"/>
</dbReference>
<comment type="caution">
    <text evidence="6">The sequence shown here is derived from an EMBL/GenBank/DDBJ whole genome shotgun (WGS) entry which is preliminary data.</text>
</comment>
<dbReference type="InterPro" id="IPR017453">
    <property type="entry name" value="GCV_H_sub"/>
</dbReference>
<dbReference type="GO" id="GO:0019464">
    <property type="term" value="P:glycine decarboxylation via glycine cleavage system"/>
    <property type="evidence" value="ECO:0007669"/>
    <property type="project" value="UniProtKB-UniRule"/>
</dbReference>
<dbReference type="EMBL" id="SNZB01000004">
    <property type="protein sequence ID" value="TDR19315.1"/>
    <property type="molecule type" value="Genomic_DNA"/>
</dbReference>
<evidence type="ECO:0000259" key="5">
    <source>
        <dbReference type="PROSITE" id="PS50968"/>
    </source>
</evidence>
<gene>
    <name evidence="3" type="primary">gcvH</name>
    <name evidence="6" type="ORF">C8D91_1863</name>
</gene>
<dbReference type="InterPro" id="IPR033753">
    <property type="entry name" value="GCV_H/Fam206"/>
</dbReference>
<evidence type="ECO:0000256" key="1">
    <source>
        <dbReference type="ARBA" id="ARBA00009249"/>
    </source>
</evidence>
<organism evidence="6 7">
    <name type="scientific">Marinicella litoralis</name>
    <dbReference type="NCBI Taxonomy" id="644220"/>
    <lineage>
        <taxon>Bacteria</taxon>
        <taxon>Pseudomonadati</taxon>
        <taxon>Pseudomonadota</taxon>
        <taxon>Gammaproteobacteria</taxon>
        <taxon>Lysobacterales</taxon>
        <taxon>Marinicellaceae</taxon>
        <taxon>Marinicella</taxon>
    </lineage>
</organism>
<evidence type="ECO:0000313" key="6">
    <source>
        <dbReference type="EMBL" id="TDR19315.1"/>
    </source>
</evidence>
<dbReference type="GO" id="GO:0005960">
    <property type="term" value="C:glycine cleavage complex"/>
    <property type="evidence" value="ECO:0007669"/>
    <property type="project" value="InterPro"/>
</dbReference>
<dbReference type="NCBIfam" id="TIGR00527">
    <property type="entry name" value="gcvH"/>
    <property type="match status" value="1"/>
</dbReference>
<keyword evidence="2 3" id="KW-0450">Lipoyl</keyword>
<reference evidence="6 7" key="1">
    <citation type="submission" date="2019-03" db="EMBL/GenBank/DDBJ databases">
        <title>Genomic Encyclopedia of Type Strains, Phase IV (KMG-IV): sequencing the most valuable type-strain genomes for metagenomic binning, comparative biology and taxonomic classification.</title>
        <authorList>
            <person name="Goeker M."/>
        </authorList>
    </citation>
    <scope>NUCLEOTIDE SEQUENCE [LARGE SCALE GENOMIC DNA]</scope>
    <source>
        <strain evidence="6 7">DSM 25488</strain>
    </source>
</reference>
<dbReference type="NCBIfam" id="NF002270">
    <property type="entry name" value="PRK01202.1"/>
    <property type="match status" value="1"/>
</dbReference>
<proteinExistence type="inferred from homology"/>
<comment type="similarity">
    <text evidence="1 3">Belongs to the GcvH family.</text>
</comment>
<feature type="domain" description="Lipoyl-binding" evidence="5">
    <location>
        <begin position="24"/>
        <end position="106"/>
    </location>
</feature>
<dbReference type="Pfam" id="PF01597">
    <property type="entry name" value="GCV_H"/>
    <property type="match status" value="1"/>
</dbReference>
<comment type="cofactor">
    <cofactor evidence="3">
        <name>(R)-lipoate</name>
        <dbReference type="ChEBI" id="CHEBI:83088"/>
    </cofactor>
    <text evidence="3">Binds 1 lipoyl cofactor covalently.</text>
</comment>
<dbReference type="RefSeq" id="WP_099020212.1">
    <property type="nucleotide sequence ID" value="NZ_NIHB01000007.1"/>
</dbReference>
<dbReference type="HAMAP" id="MF_00272">
    <property type="entry name" value="GcvH"/>
    <property type="match status" value="1"/>
</dbReference>
<feature type="modified residue" description="N6-lipoyllysine" evidence="3 4">
    <location>
        <position position="65"/>
    </location>
</feature>
<dbReference type="OrthoDB" id="9796712at2"/>
<dbReference type="InterPro" id="IPR000089">
    <property type="entry name" value="Biotin_lipoyl"/>
</dbReference>
<sequence>MSYVPDNLKYTASHEWLEDLGDGVYRVGITEFAQAQLGDIVFVELPEMDESYAQEDECGVVESVKTASDIYAPLVGTVTAVNDALEDTPELINDSPFDDGWIFEFKIDEDADLDSLLSAEDYRNSIADED</sequence>